<accession>A0A180G5I6</accession>
<evidence type="ECO:0000313" key="3">
    <source>
        <dbReference type="EMBL" id="OAV87719.1"/>
    </source>
</evidence>
<feature type="compositionally biased region" description="Basic and acidic residues" evidence="1">
    <location>
        <begin position="82"/>
        <end position="94"/>
    </location>
</feature>
<reference evidence="3" key="2">
    <citation type="submission" date="2016-05" db="EMBL/GenBank/DDBJ databases">
        <title>Comparative analysis highlights variable genome content of wheat rusts and divergence of the mating loci.</title>
        <authorList>
            <person name="Cuomo C.A."/>
            <person name="Bakkeren G."/>
            <person name="Szabo L."/>
            <person name="Khalil H."/>
            <person name="Joly D."/>
            <person name="Goldberg J."/>
            <person name="Young S."/>
            <person name="Zeng Q."/>
            <person name="Fellers J."/>
        </authorList>
    </citation>
    <scope>NUCLEOTIDE SEQUENCE [LARGE SCALE GENOMIC DNA]</scope>
    <source>
        <strain evidence="3">1-1 BBBD Race 1</strain>
    </source>
</reference>
<evidence type="ECO:0000313" key="5">
    <source>
        <dbReference type="Proteomes" id="UP000005240"/>
    </source>
</evidence>
<reference evidence="4 5" key="3">
    <citation type="journal article" date="2017" name="G3 (Bethesda)">
        <title>Comparative analysis highlights variable genome content of wheat rusts and divergence of the mating loci.</title>
        <authorList>
            <person name="Cuomo C.A."/>
            <person name="Bakkeren G."/>
            <person name="Khalil H.B."/>
            <person name="Panwar V."/>
            <person name="Joly D."/>
            <person name="Linning R."/>
            <person name="Sakthikumar S."/>
            <person name="Song X."/>
            <person name="Adiconis X."/>
            <person name="Fan L."/>
            <person name="Goldberg J.M."/>
            <person name="Levin J.Z."/>
            <person name="Young S."/>
            <person name="Zeng Q."/>
            <person name="Anikster Y."/>
            <person name="Bruce M."/>
            <person name="Wang M."/>
            <person name="Yin C."/>
            <person name="McCallum B."/>
            <person name="Szabo L.J."/>
            <person name="Hulbert S."/>
            <person name="Chen X."/>
            <person name="Fellers J.P."/>
        </authorList>
    </citation>
    <scope>NUCLEOTIDE SEQUENCE</scope>
    <source>
        <strain evidence="5">Isolate 1-1 / race 1 (BBBD)</strain>
        <strain evidence="4">isolate 1-1 / race 1 (BBBD)</strain>
    </source>
</reference>
<feature type="non-terminal residue" evidence="3">
    <location>
        <position position="256"/>
    </location>
</feature>
<evidence type="ECO:0000259" key="2">
    <source>
        <dbReference type="Pfam" id="PF25121"/>
    </source>
</evidence>
<sequence length="256" mass="29335">MNDARFSTLQNDPRFIKPAKKNRQTTTTQPDSRFTAAPKAAETPTLVDYARGRVLLESSDEEQEEEESEDSEQDVELGGPRQDQDIDLTEHPAEEEQEEEEQQIAPTRRIAAVNMDWDNLNALDLYKVFASLLAGPDEPGRVERVRVYKSAFGKARMAREDELGPPREIFAPPQTNDDDGEEGVVDEDRGAEFDDRALRQYQLDRLRYFYAVVELDQPATAQHLFRQIDGTEFERTANLFDLRSVPYPTHTHTHTH</sequence>
<dbReference type="PANTHER" id="PTHR12202:SF0">
    <property type="entry name" value="ESF1 HOMOLOG"/>
    <property type="match status" value="1"/>
</dbReference>
<feature type="region of interest" description="Disordered" evidence="1">
    <location>
        <begin position="165"/>
        <end position="188"/>
    </location>
</feature>
<protein>
    <recommendedName>
        <fullName evidence="2">ESF1 RRM domain-containing protein</fullName>
    </recommendedName>
</protein>
<name>A0A180G5I6_PUCT1</name>
<dbReference type="Proteomes" id="UP000005240">
    <property type="component" value="Unassembled WGS sequence"/>
</dbReference>
<dbReference type="VEuPathDB" id="FungiDB:PTTG_09698"/>
<dbReference type="GO" id="GO:0003723">
    <property type="term" value="F:RNA binding"/>
    <property type="evidence" value="ECO:0007669"/>
    <property type="project" value="TreeGrafter"/>
</dbReference>
<dbReference type="Pfam" id="PF25121">
    <property type="entry name" value="RRM_ESF1"/>
    <property type="match status" value="1"/>
</dbReference>
<dbReference type="InterPro" id="IPR039754">
    <property type="entry name" value="Esf1"/>
</dbReference>
<feature type="region of interest" description="Disordered" evidence="1">
    <location>
        <begin position="1"/>
        <end position="104"/>
    </location>
</feature>
<dbReference type="OrthoDB" id="431825at2759"/>
<dbReference type="PANTHER" id="PTHR12202">
    <property type="entry name" value="ESF1 HOMOLOG"/>
    <property type="match status" value="1"/>
</dbReference>
<reference evidence="4" key="4">
    <citation type="submission" date="2025-05" db="UniProtKB">
        <authorList>
            <consortium name="EnsemblFungi"/>
        </authorList>
    </citation>
    <scope>IDENTIFICATION</scope>
    <source>
        <strain evidence="4">isolate 1-1 / race 1 (BBBD)</strain>
    </source>
</reference>
<feature type="compositionally biased region" description="Polar residues" evidence="1">
    <location>
        <begin position="1"/>
        <end position="11"/>
    </location>
</feature>
<dbReference type="EMBL" id="ADAS02000299">
    <property type="protein sequence ID" value="OAV87719.1"/>
    <property type="molecule type" value="Genomic_DNA"/>
</dbReference>
<dbReference type="EnsemblFungi" id="PTTG_09698-t43_1">
    <property type="protein sequence ID" value="PTTG_09698-t43_1-p1"/>
    <property type="gene ID" value="PTTG_09698"/>
</dbReference>
<feature type="domain" description="ESF1 RRM" evidence="2">
    <location>
        <begin position="107"/>
        <end position="247"/>
    </location>
</feature>
<dbReference type="GO" id="GO:0006364">
    <property type="term" value="P:rRNA processing"/>
    <property type="evidence" value="ECO:0007669"/>
    <property type="project" value="InterPro"/>
</dbReference>
<gene>
    <name evidence="3" type="ORF">PTTG_09698</name>
</gene>
<feature type="compositionally biased region" description="Acidic residues" evidence="1">
    <location>
        <begin position="58"/>
        <end position="75"/>
    </location>
</feature>
<keyword evidence="5" id="KW-1185">Reference proteome</keyword>
<dbReference type="AlphaFoldDB" id="A0A180G5I6"/>
<proteinExistence type="predicted"/>
<feature type="compositionally biased region" description="Acidic residues" evidence="1">
    <location>
        <begin position="176"/>
        <end position="185"/>
    </location>
</feature>
<evidence type="ECO:0000313" key="4">
    <source>
        <dbReference type="EnsemblFungi" id="PTTG_09698-t43_1-p1"/>
    </source>
</evidence>
<reference evidence="3" key="1">
    <citation type="submission" date="2009-11" db="EMBL/GenBank/DDBJ databases">
        <authorList>
            <consortium name="The Broad Institute Genome Sequencing Platform"/>
            <person name="Ward D."/>
            <person name="Feldgarden M."/>
            <person name="Earl A."/>
            <person name="Young S.K."/>
            <person name="Zeng Q."/>
            <person name="Koehrsen M."/>
            <person name="Alvarado L."/>
            <person name="Berlin A."/>
            <person name="Bochicchio J."/>
            <person name="Borenstein D."/>
            <person name="Chapman S.B."/>
            <person name="Chen Z."/>
            <person name="Engels R."/>
            <person name="Freedman E."/>
            <person name="Gellesch M."/>
            <person name="Goldberg J."/>
            <person name="Griggs A."/>
            <person name="Gujja S."/>
            <person name="Heilman E."/>
            <person name="Heiman D."/>
            <person name="Hepburn T."/>
            <person name="Howarth C."/>
            <person name="Jen D."/>
            <person name="Larson L."/>
            <person name="Lewis B."/>
            <person name="Mehta T."/>
            <person name="Park D."/>
            <person name="Pearson M."/>
            <person name="Roberts A."/>
            <person name="Saif S."/>
            <person name="Shea T."/>
            <person name="Shenoy N."/>
            <person name="Sisk P."/>
            <person name="Stolte C."/>
            <person name="Sykes S."/>
            <person name="Thomson T."/>
            <person name="Walk T."/>
            <person name="White J."/>
            <person name="Yandava C."/>
            <person name="Izard J."/>
            <person name="Baranova O.V."/>
            <person name="Blanton J.M."/>
            <person name="Tanner A.C."/>
            <person name="Dewhirst F.E."/>
            <person name="Haas B."/>
            <person name="Nusbaum C."/>
            <person name="Birren B."/>
        </authorList>
    </citation>
    <scope>NUCLEOTIDE SEQUENCE [LARGE SCALE GENOMIC DNA]</scope>
    <source>
        <strain evidence="3">1-1 BBBD Race 1</strain>
    </source>
</reference>
<evidence type="ECO:0000256" key="1">
    <source>
        <dbReference type="SAM" id="MobiDB-lite"/>
    </source>
</evidence>
<dbReference type="InterPro" id="IPR056750">
    <property type="entry name" value="RRM_ESF1"/>
</dbReference>
<organism evidence="3">
    <name type="scientific">Puccinia triticina (isolate 1-1 / race 1 (BBBD))</name>
    <name type="common">Brown leaf rust fungus</name>
    <dbReference type="NCBI Taxonomy" id="630390"/>
    <lineage>
        <taxon>Eukaryota</taxon>
        <taxon>Fungi</taxon>
        <taxon>Dikarya</taxon>
        <taxon>Basidiomycota</taxon>
        <taxon>Pucciniomycotina</taxon>
        <taxon>Pucciniomycetes</taxon>
        <taxon>Pucciniales</taxon>
        <taxon>Pucciniaceae</taxon>
        <taxon>Puccinia</taxon>
    </lineage>
</organism>